<dbReference type="SUPFAM" id="SSF55729">
    <property type="entry name" value="Acyl-CoA N-acyltransferases (Nat)"/>
    <property type="match status" value="1"/>
</dbReference>
<accession>A0ABY7V6S7</accession>
<dbReference type="CDD" id="cd04301">
    <property type="entry name" value="NAT_SF"/>
    <property type="match status" value="1"/>
</dbReference>
<dbReference type="Proteomes" id="UP001215231">
    <property type="component" value="Chromosome"/>
</dbReference>
<evidence type="ECO:0000313" key="2">
    <source>
        <dbReference type="EMBL" id="WDE09405.1"/>
    </source>
</evidence>
<feature type="domain" description="N-acetyltransferase" evidence="1">
    <location>
        <begin position="7"/>
        <end position="157"/>
    </location>
</feature>
<evidence type="ECO:0000313" key="3">
    <source>
        <dbReference type="Proteomes" id="UP001215231"/>
    </source>
</evidence>
<dbReference type="PROSITE" id="PS51186">
    <property type="entry name" value="GNAT"/>
    <property type="match status" value="1"/>
</dbReference>
<dbReference type="Gene3D" id="3.40.630.30">
    <property type="match status" value="1"/>
</dbReference>
<gene>
    <name evidence="2" type="ORF">H3N35_13765</name>
</gene>
<dbReference type="EMBL" id="CP059693">
    <property type="protein sequence ID" value="WDE09405.1"/>
    <property type="molecule type" value="Genomic_DNA"/>
</dbReference>
<dbReference type="InterPro" id="IPR016181">
    <property type="entry name" value="Acyl_CoA_acyltransferase"/>
</dbReference>
<protein>
    <submittedName>
        <fullName evidence="2">GNAT family N-acetyltransferase</fullName>
    </submittedName>
</protein>
<evidence type="ECO:0000259" key="1">
    <source>
        <dbReference type="PROSITE" id="PS51186"/>
    </source>
</evidence>
<reference evidence="2 3" key="1">
    <citation type="journal article" date="2022" name="Mar. Drugs">
        <title>Bioassay-Guided Fractionation Leads to the Detection of Cholic Acid Generated by the Rare Thalassomonas sp.</title>
        <authorList>
            <person name="Pheiffer F."/>
            <person name="Schneider Y.K."/>
            <person name="Hansen E.H."/>
            <person name="Andersen J.H."/>
            <person name="Isaksson J."/>
            <person name="Busche T."/>
            <person name="R C."/>
            <person name="Kalinowski J."/>
            <person name="Zyl L.V."/>
            <person name="Trindade M."/>
        </authorList>
    </citation>
    <scope>NUCLEOTIDE SEQUENCE [LARGE SCALE GENOMIC DNA]</scope>
    <source>
        <strain evidence="2 3">A5K-61T</strain>
    </source>
</reference>
<organism evidence="2 3">
    <name type="scientific">Thalassomonas haliotis</name>
    <dbReference type="NCBI Taxonomy" id="485448"/>
    <lineage>
        <taxon>Bacteria</taxon>
        <taxon>Pseudomonadati</taxon>
        <taxon>Pseudomonadota</taxon>
        <taxon>Gammaproteobacteria</taxon>
        <taxon>Alteromonadales</taxon>
        <taxon>Colwelliaceae</taxon>
        <taxon>Thalassomonas</taxon>
    </lineage>
</organism>
<dbReference type="RefSeq" id="WP_274049344.1">
    <property type="nucleotide sequence ID" value="NZ_CP059693.1"/>
</dbReference>
<name>A0ABY7V6S7_9GAMM</name>
<keyword evidence="3" id="KW-1185">Reference proteome</keyword>
<sequence length="170" mass="19724">MTSLSDMQINPLTPGHWSELLRIRLYPEQKRYVPSPVQVQGQYIFDRQDKKAPFEVFVIEVADQVAGFFTLVKDVDDYLWFGGFQVDIAFQNAGIGRAVFQRLFAFVVKSPEYAGISLNVQYSNKTVIRFYQRMGLSLVAMMQPGEEPLWLMKISRENIMRMLKSYKHQG</sequence>
<dbReference type="InterPro" id="IPR000182">
    <property type="entry name" value="GNAT_dom"/>
</dbReference>
<dbReference type="Pfam" id="PF00583">
    <property type="entry name" value="Acetyltransf_1"/>
    <property type="match status" value="1"/>
</dbReference>
<proteinExistence type="predicted"/>